<dbReference type="PANTHER" id="PTHR13847:SF260">
    <property type="entry name" value="FAD DEPENDENT OXIDOREDUCTASE DOMAIN-CONTAINING PROTEIN"/>
    <property type="match status" value="1"/>
</dbReference>
<sequence>MSTSPDGIYEPGIIDPGLPSPSPTSPFWLSQPSKLSALQSPWLNQADIVIIGSGMTAASLIRSLYARQPTLKIVIIEARDLCSGATGRNGGHCKVMSPGVWFEREQAYGTAEAMRVMRFEHSHLDEMVKCVEEEGIQCDLRLHEGVDVYHDEHTFSRAVRALEDMRKHAPDLAGRYTVYTSRQDLNARSCPEKSVGAIGMPSGSVWPYKFVTGLFEKYVHENGLSIQTNTVVTAVQDTEQIATVKTSRGDIQAPIVVHATNAWMSHLVPELRPFVSPVRANVQRQVSDSTLRVDNSLWLRYAEHDYDYMVQRPDGAFIIGRANTGRRATSDDGNMDVLPQTHLRTVVPAIFDFKTKNVQTTHAWSGCVAFTQDGNPFIGKWPSAGRKHQWVCGAYQGIGMVRAFRSAQALACMILGERVPEEFPRSMFMTEERLKGLQRSVQAKL</sequence>
<dbReference type="InterPro" id="IPR006076">
    <property type="entry name" value="FAD-dep_OxRdtase"/>
</dbReference>
<proteinExistence type="predicted"/>
<dbReference type="Gene3D" id="3.30.9.10">
    <property type="entry name" value="D-Amino Acid Oxidase, subunit A, domain 2"/>
    <property type="match status" value="1"/>
</dbReference>
<keyword evidence="3" id="KW-1185">Reference proteome</keyword>
<evidence type="ECO:0000313" key="3">
    <source>
        <dbReference type="Proteomes" id="UP001610335"/>
    </source>
</evidence>
<dbReference type="Proteomes" id="UP001610335">
    <property type="component" value="Unassembled WGS sequence"/>
</dbReference>
<evidence type="ECO:0000313" key="2">
    <source>
        <dbReference type="EMBL" id="KAL2824868.1"/>
    </source>
</evidence>
<name>A0ABR4IAU6_9EURO</name>
<reference evidence="2 3" key="1">
    <citation type="submission" date="2024-07" db="EMBL/GenBank/DDBJ databases">
        <title>Section-level genome sequencing and comparative genomics of Aspergillus sections Usti and Cavernicolus.</title>
        <authorList>
            <consortium name="Lawrence Berkeley National Laboratory"/>
            <person name="Nybo J.L."/>
            <person name="Vesth T.C."/>
            <person name="Theobald S."/>
            <person name="Frisvad J.C."/>
            <person name="Larsen T.O."/>
            <person name="Kjaerboelling I."/>
            <person name="Rothschild-Mancinelli K."/>
            <person name="Lyhne E.K."/>
            <person name="Kogle M.E."/>
            <person name="Barry K."/>
            <person name="Clum A."/>
            <person name="Na H."/>
            <person name="Ledsgaard L."/>
            <person name="Lin J."/>
            <person name="Lipzen A."/>
            <person name="Kuo A."/>
            <person name="Riley R."/>
            <person name="Mondo S."/>
            <person name="LaButti K."/>
            <person name="Haridas S."/>
            <person name="Pangalinan J."/>
            <person name="Salamov A.A."/>
            <person name="Simmons B.A."/>
            <person name="Magnuson J.K."/>
            <person name="Chen J."/>
            <person name="Drula E."/>
            <person name="Henrissat B."/>
            <person name="Wiebenga A."/>
            <person name="Lubbers R.J."/>
            <person name="Gomes A.C."/>
            <person name="Makela M.R."/>
            <person name="Stajich J."/>
            <person name="Grigoriev I.V."/>
            <person name="Mortensen U.H."/>
            <person name="De vries R.P."/>
            <person name="Baker S.E."/>
            <person name="Andersen M.R."/>
        </authorList>
    </citation>
    <scope>NUCLEOTIDE SEQUENCE [LARGE SCALE GENOMIC DNA]</scope>
    <source>
        <strain evidence="2 3">CBS 600.67</strain>
    </source>
</reference>
<organism evidence="2 3">
    <name type="scientific">Aspergillus cavernicola</name>
    <dbReference type="NCBI Taxonomy" id="176166"/>
    <lineage>
        <taxon>Eukaryota</taxon>
        <taxon>Fungi</taxon>
        <taxon>Dikarya</taxon>
        <taxon>Ascomycota</taxon>
        <taxon>Pezizomycotina</taxon>
        <taxon>Eurotiomycetes</taxon>
        <taxon>Eurotiomycetidae</taxon>
        <taxon>Eurotiales</taxon>
        <taxon>Aspergillaceae</taxon>
        <taxon>Aspergillus</taxon>
        <taxon>Aspergillus subgen. Nidulantes</taxon>
    </lineage>
</organism>
<dbReference type="Gene3D" id="3.50.50.60">
    <property type="entry name" value="FAD/NAD(P)-binding domain"/>
    <property type="match status" value="1"/>
</dbReference>
<dbReference type="EMBL" id="JBFXLS010000040">
    <property type="protein sequence ID" value="KAL2824868.1"/>
    <property type="molecule type" value="Genomic_DNA"/>
</dbReference>
<protein>
    <submittedName>
        <fullName evidence="2">FAD dependent oxidoreductase</fullName>
    </submittedName>
</protein>
<dbReference type="InterPro" id="IPR036188">
    <property type="entry name" value="FAD/NAD-bd_sf"/>
</dbReference>
<evidence type="ECO:0000259" key="1">
    <source>
        <dbReference type="Pfam" id="PF01266"/>
    </source>
</evidence>
<dbReference type="Pfam" id="PF01266">
    <property type="entry name" value="DAO"/>
    <property type="match status" value="1"/>
</dbReference>
<dbReference type="PANTHER" id="PTHR13847">
    <property type="entry name" value="SARCOSINE DEHYDROGENASE-RELATED"/>
    <property type="match status" value="1"/>
</dbReference>
<gene>
    <name evidence="2" type="ORF">BDW59DRAFT_146812</name>
</gene>
<comment type="caution">
    <text evidence="2">The sequence shown here is derived from an EMBL/GenBank/DDBJ whole genome shotgun (WGS) entry which is preliminary data.</text>
</comment>
<accession>A0ABR4IAU6</accession>
<feature type="domain" description="FAD dependent oxidoreductase" evidence="1">
    <location>
        <begin position="47"/>
        <end position="411"/>
    </location>
</feature>
<dbReference type="SUPFAM" id="SSF51905">
    <property type="entry name" value="FAD/NAD(P)-binding domain"/>
    <property type="match status" value="1"/>
</dbReference>